<keyword evidence="5" id="KW-0411">Iron-sulfur</keyword>
<sequence>MITPIYKKEGVELLMEKKVLTVCPYCGAGCQLYLIVKDGQIVRAEPANGRTNEGTLCLKGRYGWDYLNDPQLLTPRIKKPMLRKNGKLVEVTWDEAIKFTSEKLTEIKNKYGADSIMTTGCSRGPGNETNYIMQKFARAVIGTNNVDNCARVCHGPSVAGLATVLGNGAMSNTIPEIENADLLLIFGYNPAESHPIVARRVVKAKEKGAKIIVVDPRVTESVRISDLWLQLKGGTNMALVNAFANVLLNENLYNKEYVANYTENFEEYKSIIQKYNPEYAGKITNVPAEDIKKAMRMYANAKNPMILYGMGVCQFGQAVDVVKGLAGLALMTGNYGRPSVGIGPVRGQNNVQGACDMGAIPNCYPGYQKVTDKNVREKFEKAWGVKLPDKVGYHLTEVPELVLKENKLKAYYIMGEDCVQSDPNANDVRKALDKLELVIVQDIFMNKTTLHADVILPATAWGEHEGVYSSADRGFQIFRKAVEPKGDVKPDWQIICELATAMGYPMHYNNTKEIWDEMRSLSPKFAGASYERMEKLGGIIWPCPSEDHPGTPVLYEGNIFSTPSKKGILFAAEWRPTQESPDKEYPLSLCTVREIGHYSVRTMTGNCRALKALEDEPGKIQMSLEDAEELAINDGDLVRVSSRRGSVMSRALVTDRVRKGNTYMTYQWWIGACNDLTVDNLDPVSKTPEYKYCAVKVEAIKDQDKAEKCLLETYNELRKKMGVKNM</sequence>
<organism evidence="7 8">
    <name type="scientific">Clostridium ragsdalei P11</name>
    <dbReference type="NCBI Taxonomy" id="1353534"/>
    <lineage>
        <taxon>Bacteria</taxon>
        <taxon>Bacillati</taxon>
        <taxon>Bacillota</taxon>
        <taxon>Clostridia</taxon>
        <taxon>Eubacteriales</taxon>
        <taxon>Clostridiaceae</taxon>
        <taxon>Clostridium</taxon>
    </lineage>
</organism>
<dbReference type="GO" id="GO:0015942">
    <property type="term" value="P:formate metabolic process"/>
    <property type="evidence" value="ECO:0007669"/>
    <property type="project" value="InterPro"/>
</dbReference>
<evidence type="ECO:0000259" key="6">
    <source>
        <dbReference type="PROSITE" id="PS51669"/>
    </source>
</evidence>
<dbReference type="GO" id="GO:0043546">
    <property type="term" value="F:molybdopterin cofactor binding"/>
    <property type="evidence" value="ECO:0007669"/>
    <property type="project" value="InterPro"/>
</dbReference>
<dbReference type="SUPFAM" id="SSF53706">
    <property type="entry name" value="Formate dehydrogenase/DMSO reductase, domains 1-3"/>
    <property type="match status" value="1"/>
</dbReference>
<dbReference type="Gene3D" id="3.40.228.10">
    <property type="entry name" value="Dimethylsulfoxide Reductase, domain 2"/>
    <property type="match status" value="1"/>
</dbReference>
<dbReference type="PIRSF" id="PIRSF000144">
    <property type="entry name" value="CbbBc"/>
    <property type="match status" value="1"/>
</dbReference>
<feature type="domain" description="4Fe-4S Mo/W bis-MGD-type" evidence="6">
    <location>
        <begin position="16"/>
        <end position="71"/>
    </location>
</feature>
<evidence type="ECO:0000256" key="3">
    <source>
        <dbReference type="ARBA" id="ARBA00023002"/>
    </source>
</evidence>
<accession>A0A1A6B392</accession>
<dbReference type="Pfam" id="PF04879">
    <property type="entry name" value="Molybdop_Fe4S4"/>
    <property type="match status" value="1"/>
</dbReference>
<dbReference type="GO" id="GO:0022904">
    <property type="term" value="P:respiratory electron transport chain"/>
    <property type="evidence" value="ECO:0007669"/>
    <property type="project" value="TreeGrafter"/>
</dbReference>
<evidence type="ECO:0000313" key="7">
    <source>
        <dbReference type="EMBL" id="OBR96816.1"/>
    </source>
</evidence>
<dbReference type="GO" id="GO:0003954">
    <property type="term" value="F:NADH dehydrogenase activity"/>
    <property type="evidence" value="ECO:0007669"/>
    <property type="project" value="TreeGrafter"/>
</dbReference>
<reference evidence="7 8" key="1">
    <citation type="journal article" date="2012" name="Front. Microbiol.">
        <title>Draft Genome Sequence of the Virulent Strain 01-B526 of the Fish Pathogen Aeromonas salmonicida.</title>
        <authorList>
            <person name="Charette S.J."/>
            <person name="Brochu F."/>
            <person name="Boyle B."/>
            <person name="Filion G."/>
            <person name="Tanaka K.H."/>
            <person name="Derome N."/>
        </authorList>
    </citation>
    <scope>NUCLEOTIDE SEQUENCE [LARGE SCALE GENOMIC DNA]</scope>
    <source>
        <strain evidence="7 8">P11</strain>
    </source>
</reference>
<keyword evidence="8" id="KW-1185">Reference proteome</keyword>
<dbReference type="SMART" id="SM00926">
    <property type="entry name" value="Molybdop_Fe4S4"/>
    <property type="match status" value="1"/>
</dbReference>
<protein>
    <submittedName>
        <fullName evidence="7">Formate dehydrogenase H</fullName>
        <ecNumber evidence="7">1.1.99.33</ecNumber>
        <ecNumber evidence="7">1.2.1.2</ecNumber>
    </submittedName>
</protein>
<dbReference type="Pfam" id="PF00384">
    <property type="entry name" value="Molybdopterin"/>
    <property type="match status" value="1"/>
</dbReference>
<dbReference type="PATRIC" id="fig|1353534.3.peg.335"/>
<dbReference type="SUPFAM" id="SSF50692">
    <property type="entry name" value="ADC-like"/>
    <property type="match status" value="1"/>
</dbReference>
<dbReference type="AlphaFoldDB" id="A0A1A6B392"/>
<dbReference type="NCBIfam" id="TIGR01591">
    <property type="entry name" value="Fdh-alpha"/>
    <property type="match status" value="1"/>
</dbReference>
<keyword evidence="1" id="KW-0004">4Fe-4S</keyword>
<dbReference type="Gene3D" id="2.20.25.90">
    <property type="entry name" value="ADC-like domains"/>
    <property type="match status" value="1"/>
</dbReference>
<keyword evidence="3 7" id="KW-0560">Oxidoreductase</keyword>
<comment type="caution">
    <text evidence="7">The sequence shown here is derived from an EMBL/GenBank/DDBJ whole genome shotgun (WGS) entry which is preliminary data.</text>
</comment>
<dbReference type="CDD" id="cd02753">
    <property type="entry name" value="MopB_Formate-Dh-H"/>
    <property type="match status" value="1"/>
</dbReference>
<dbReference type="InterPro" id="IPR006478">
    <property type="entry name" value="Formate_DH_asu"/>
</dbReference>
<dbReference type="Proteomes" id="UP000093954">
    <property type="component" value="Unassembled WGS sequence"/>
</dbReference>
<evidence type="ECO:0000256" key="5">
    <source>
        <dbReference type="ARBA" id="ARBA00023014"/>
    </source>
</evidence>
<dbReference type="InterPro" id="IPR006656">
    <property type="entry name" value="Mopterin_OxRdtase"/>
</dbReference>
<dbReference type="GO" id="GO:0046872">
    <property type="term" value="F:metal ion binding"/>
    <property type="evidence" value="ECO:0007669"/>
    <property type="project" value="UniProtKB-KW"/>
</dbReference>
<dbReference type="Gene3D" id="2.40.40.20">
    <property type="match status" value="1"/>
</dbReference>
<dbReference type="PROSITE" id="PS51669">
    <property type="entry name" value="4FE4S_MOW_BIS_MGD"/>
    <property type="match status" value="1"/>
</dbReference>
<dbReference type="GO" id="GO:0051539">
    <property type="term" value="F:4 iron, 4 sulfur cluster binding"/>
    <property type="evidence" value="ECO:0007669"/>
    <property type="project" value="UniProtKB-KW"/>
</dbReference>
<keyword evidence="2" id="KW-0479">Metal-binding</keyword>
<evidence type="ECO:0000256" key="2">
    <source>
        <dbReference type="ARBA" id="ARBA00022723"/>
    </source>
</evidence>
<dbReference type="EC" id="1.1.99.33" evidence="7"/>
<dbReference type="EMBL" id="LROS01000003">
    <property type="protein sequence ID" value="OBR96816.1"/>
    <property type="molecule type" value="Genomic_DNA"/>
</dbReference>
<dbReference type="PANTHER" id="PTHR43105">
    <property type="entry name" value="RESPIRATORY NITRATE REDUCTASE"/>
    <property type="match status" value="1"/>
</dbReference>
<evidence type="ECO:0000256" key="4">
    <source>
        <dbReference type="ARBA" id="ARBA00023004"/>
    </source>
</evidence>
<dbReference type="PANTHER" id="PTHR43105:SF14">
    <property type="entry name" value="FORMATE DEHYDROGENASE H"/>
    <property type="match status" value="1"/>
</dbReference>
<dbReference type="EC" id="1.2.1.2" evidence="7"/>
<dbReference type="InterPro" id="IPR050123">
    <property type="entry name" value="Prok_molybdopt-oxidoreductase"/>
</dbReference>
<dbReference type="InterPro" id="IPR041924">
    <property type="entry name" value="Formate_Dh-H_N"/>
</dbReference>
<dbReference type="InterPro" id="IPR006657">
    <property type="entry name" value="MoPterin_dinucl-bd_dom"/>
</dbReference>
<evidence type="ECO:0000313" key="8">
    <source>
        <dbReference type="Proteomes" id="UP000093954"/>
    </source>
</evidence>
<gene>
    <name evidence="7" type="primary">fdhF_1</name>
    <name evidence="7" type="ORF">CLRAG_03250</name>
</gene>
<dbReference type="Pfam" id="PF01568">
    <property type="entry name" value="Molydop_binding"/>
    <property type="match status" value="1"/>
</dbReference>
<evidence type="ECO:0000256" key="1">
    <source>
        <dbReference type="ARBA" id="ARBA00022485"/>
    </source>
</evidence>
<keyword evidence="4" id="KW-0408">Iron</keyword>
<dbReference type="FunFam" id="2.20.25.90:FF:000001">
    <property type="entry name" value="Formate dehydrogenase subunit alpha"/>
    <property type="match status" value="1"/>
</dbReference>
<proteinExistence type="predicted"/>
<dbReference type="GO" id="GO:0008863">
    <property type="term" value="F:formate dehydrogenase (NAD+) activity"/>
    <property type="evidence" value="ECO:0007669"/>
    <property type="project" value="InterPro"/>
</dbReference>
<dbReference type="InterPro" id="IPR009010">
    <property type="entry name" value="Asp_de-COase-like_dom_sf"/>
</dbReference>
<dbReference type="GO" id="GO:0016020">
    <property type="term" value="C:membrane"/>
    <property type="evidence" value="ECO:0007669"/>
    <property type="project" value="TreeGrafter"/>
</dbReference>
<dbReference type="Gene3D" id="3.40.50.740">
    <property type="match status" value="1"/>
</dbReference>
<name>A0A1A6B392_9CLOT</name>
<dbReference type="InterPro" id="IPR006963">
    <property type="entry name" value="Mopterin_OxRdtase_4Fe-4S_dom"/>
</dbReference>